<organism evidence="1 2">
    <name type="scientific">Pseudarthrobacter niigatensis</name>
    <dbReference type="NCBI Taxonomy" id="369935"/>
    <lineage>
        <taxon>Bacteria</taxon>
        <taxon>Bacillati</taxon>
        <taxon>Actinomycetota</taxon>
        <taxon>Actinomycetes</taxon>
        <taxon>Micrococcales</taxon>
        <taxon>Micrococcaceae</taxon>
        <taxon>Pseudarthrobacter</taxon>
    </lineage>
</organism>
<dbReference type="InterPro" id="IPR003749">
    <property type="entry name" value="ThiS/MoaD-like"/>
</dbReference>
<dbReference type="NCBIfam" id="TIGR01683">
    <property type="entry name" value="thiS"/>
    <property type="match status" value="1"/>
</dbReference>
<dbReference type="PANTHER" id="PTHR34472">
    <property type="entry name" value="SULFUR CARRIER PROTEIN THIS"/>
    <property type="match status" value="1"/>
</dbReference>
<protein>
    <submittedName>
        <fullName evidence="1">Sulfur carrier protein</fullName>
    </submittedName>
</protein>
<dbReference type="RefSeq" id="WP_141159909.1">
    <property type="nucleotide sequence ID" value="NZ_JAUSTB010000002.1"/>
</dbReference>
<dbReference type="PANTHER" id="PTHR34472:SF1">
    <property type="entry name" value="SULFUR CARRIER PROTEIN THIS"/>
    <property type="match status" value="1"/>
</dbReference>
<sequence length="78" mass="7883">MNITLNGNTHTVADGTSITTLVSQVTGRPLAPNGQATDGGKLGVAVAHNAQVVPRSQWFATALAEGDDIELVTAVQGG</sequence>
<evidence type="ECO:0000313" key="2">
    <source>
        <dbReference type="Proteomes" id="UP001239267"/>
    </source>
</evidence>
<accession>A0AAJ1SSE6</accession>
<dbReference type="EMBL" id="JAUSTB010000002">
    <property type="protein sequence ID" value="MDQ0144863.1"/>
    <property type="molecule type" value="Genomic_DNA"/>
</dbReference>
<comment type="caution">
    <text evidence="1">The sequence shown here is derived from an EMBL/GenBank/DDBJ whole genome shotgun (WGS) entry which is preliminary data.</text>
</comment>
<dbReference type="Pfam" id="PF02597">
    <property type="entry name" value="ThiS"/>
    <property type="match status" value="1"/>
</dbReference>
<reference evidence="1 2" key="1">
    <citation type="submission" date="2023-07" db="EMBL/GenBank/DDBJ databases">
        <title>Sorghum-associated microbial communities from plants grown in Nebraska, USA.</title>
        <authorList>
            <person name="Schachtman D."/>
        </authorList>
    </citation>
    <scope>NUCLEOTIDE SEQUENCE [LARGE SCALE GENOMIC DNA]</scope>
    <source>
        <strain evidence="1 2">DS1001</strain>
    </source>
</reference>
<dbReference type="InterPro" id="IPR012675">
    <property type="entry name" value="Beta-grasp_dom_sf"/>
</dbReference>
<dbReference type="Gene3D" id="3.10.20.30">
    <property type="match status" value="1"/>
</dbReference>
<dbReference type="InterPro" id="IPR016155">
    <property type="entry name" value="Mopterin_synth/thiamin_S_b"/>
</dbReference>
<dbReference type="CDD" id="cd00565">
    <property type="entry name" value="Ubl_ThiS"/>
    <property type="match status" value="1"/>
</dbReference>
<name>A0AAJ1SSE6_9MICC</name>
<proteinExistence type="predicted"/>
<dbReference type="SUPFAM" id="SSF54285">
    <property type="entry name" value="MoaD/ThiS"/>
    <property type="match status" value="1"/>
</dbReference>
<dbReference type="AlphaFoldDB" id="A0AAJ1SSE6"/>
<keyword evidence="2" id="KW-1185">Reference proteome</keyword>
<dbReference type="InterPro" id="IPR010035">
    <property type="entry name" value="Thi_S"/>
</dbReference>
<gene>
    <name evidence="1" type="ORF">J2T23_000746</name>
</gene>
<dbReference type="Proteomes" id="UP001239267">
    <property type="component" value="Unassembled WGS sequence"/>
</dbReference>
<evidence type="ECO:0000313" key="1">
    <source>
        <dbReference type="EMBL" id="MDQ0144863.1"/>
    </source>
</evidence>